<reference evidence="4 5" key="1">
    <citation type="journal article" date="2010" name="Nature">
        <title>The Ectocarpus genome and the independent evolution of multicellularity in brown algae.</title>
        <authorList>
            <person name="Cock J.M."/>
            <person name="Sterck L."/>
            <person name="Rouze P."/>
            <person name="Scornet D."/>
            <person name="Allen A.E."/>
            <person name="Amoutzias G."/>
            <person name="Anthouard V."/>
            <person name="Artiguenave F."/>
            <person name="Aury J.M."/>
            <person name="Badger J.H."/>
            <person name="Beszteri B."/>
            <person name="Billiau K."/>
            <person name="Bonnet E."/>
            <person name="Bothwell J.H."/>
            <person name="Bowler C."/>
            <person name="Boyen C."/>
            <person name="Brownlee C."/>
            <person name="Carrano C.J."/>
            <person name="Charrier B."/>
            <person name="Cho G.Y."/>
            <person name="Coelho S.M."/>
            <person name="Collen J."/>
            <person name="Corre E."/>
            <person name="Da Silva C."/>
            <person name="Delage L."/>
            <person name="Delaroque N."/>
            <person name="Dittami S.M."/>
            <person name="Doulbeau S."/>
            <person name="Elias M."/>
            <person name="Farnham G."/>
            <person name="Gachon C.M."/>
            <person name="Gschloessl B."/>
            <person name="Heesch S."/>
            <person name="Jabbari K."/>
            <person name="Jubin C."/>
            <person name="Kawai H."/>
            <person name="Kimura K."/>
            <person name="Kloareg B."/>
            <person name="Kupper F.C."/>
            <person name="Lang D."/>
            <person name="Le Bail A."/>
            <person name="Leblanc C."/>
            <person name="Lerouge P."/>
            <person name="Lohr M."/>
            <person name="Lopez P.J."/>
            <person name="Martens C."/>
            <person name="Maumus F."/>
            <person name="Michel G."/>
            <person name="Miranda-Saavedra D."/>
            <person name="Morales J."/>
            <person name="Moreau H."/>
            <person name="Motomura T."/>
            <person name="Nagasato C."/>
            <person name="Napoli C.A."/>
            <person name="Nelson D.R."/>
            <person name="Nyvall-Collen P."/>
            <person name="Peters A.F."/>
            <person name="Pommier C."/>
            <person name="Potin P."/>
            <person name="Poulain J."/>
            <person name="Quesneville H."/>
            <person name="Read B."/>
            <person name="Rensing S.A."/>
            <person name="Ritter A."/>
            <person name="Rousvoal S."/>
            <person name="Samanta M."/>
            <person name="Samson G."/>
            <person name="Schroeder D.C."/>
            <person name="Segurens B."/>
            <person name="Strittmatter M."/>
            <person name="Tonon T."/>
            <person name="Tregear J.W."/>
            <person name="Valentin K."/>
            <person name="von Dassow P."/>
            <person name="Yamagishi T."/>
            <person name="Van de Peer Y."/>
            <person name="Wincker P."/>
        </authorList>
    </citation>
    <scope>NUCLEOTIDE SEQUENCE [LARGE SCALE GENOMIC DNA]</scope>
    <source>
        <strain evidence="5">Ec32 / CCAP1310/4</strain>
    </source>
</reference>
<name>D7FKH6_ECTSI</name>
<dbReference type="Proteomes" id="UP000002630">
    <property type="component" value="Linkage Group LG26"/>
</dbReference>
<sequence length="445" mass="48351">MRRAATGVANCLRVVSASCSRTTPAVLVGRHGVEYGPSSAMWPSVHTGSSKNSATAAAAVPAATPSHGRRLSSKSSSGKPTEAADGAGSEPEKILEVESTPVNTLVSSEGSSPSMLTGPRVKSKKGYLEREGMIRETQKAVREYYKEGMYQDALEVAERLVDQVDDHFGRAHGVYGSALSDMALMLKSMGRHQEATETYLKALEVYRAVYKGEENASFASTLHNLGMLFRAMAEDSKKLEKIPLMERAAESFERCVQIREKILTNNHPDLQLARSRLATVQDMLGGGEKEGTEARLRAALDGLQMAVGNDDASTANAKTNLALFLKGEGKLAEATDLYTDVLETRKKLYGRKHFDVLVSMHNLSMTHHVAGREDEAIKLRDEIAKIGEEMGMTPEEQSEASGAAGGAVKLAQEEGKKAPEKKKNDSGSTWKPMHTRSRRKGKKRK</sequence>
<keyword evidence="5" id="KW-1185">Reference proteome</keyword>
<dbReference type="SUPFAM" id="SSF48452">
    <property type="entry name" value="TPR-like"/>
    <property type="match status" value="2"/>
</dbReference>
<dbReference type="EMBL" id="FN648026">
    <property type="protein sequence ID" value="CBJ29378.1"/>
    <property type="molecule type" value="Genomic_DNA"/>
</dbReference>
<dbReference type="EMBL" id="FN649751">
    <property type="protein sequence ID" value="CBJ29378.1"/>
    <property type="molecule type" value="Genomic_DNA"/>
</dbReference>
<accession>D7FKH6</accession>
<dbReference type="Pfam" id="PF13424">
    <property type="entry name" value="TPR_12"/>
    <property type="match status" value="2"/>
</dbReference>
<evidence type="ECO:0000313" key="5">
    <source>
        <dbReference type="Proteomes" id="UP000002630"/>
    </source>
</evidence>
<dbReference type="InParanoid" id="D7FKH6"/>
<dbReference type="eggNOG" id="KOG1840">
    <property type="taxonomic scope" value="Eukaryota"/>
</dbReference>
<evidence type="ECO:0000313" key="4">
    <source>
        <dbReference type="EMBL" id="CBJ29378.1"/>
    </source>
</evidence>
<gene>
    <name evidence="4" type="ORF">Esi_0144_0038</name>
</gene>
<dbReference type="PANTHER" id="PTHR45641">
    <property type="entry name" value="TETRATRICOPEPTIDE REPEAT PROTEIN (AFU_ORTHOLOGUE AFUA_6G03870)"/>
    <property type="match status" value="1"/>
</dbReference>
<organism evidence="4 5">
    <name type="scientific">Ectocarpus siliculosus</name>
    <name type="common">Brown alga</name>
    <name type="synonym">Conferva siliculosa</name>
    <dbReference type="NCBI Taxonomy" id="2880"/>
    <lineage>
        <taxon>Eukaryota</taxon>
        <taxon>Sar</taxon>
        <taxon>Stramenopiles</taxon>
        <taxon>Ochrophyta</taxon>
        <taxon>PX clade</taxon>
        <taxon>Phaeophyceae</taxon>
        <taxon>Ectocarpales</taxon>
        <taxon>Ectocarpaceae</taxon>
        <taxon>Ectocarpus</taxon>
    </lineage>
</organism>
<feature type="compositionally biased region" description="Low complexity" evidence="3">
    <location>
        <begin position="54"/>
        <end position="66"/>
    </location>
</feature>
<dbReference type="OrthoDB" id="10031679at2759"/>
<protein>
    <recommendedName>
        <fullName evidence="6">Kinesin light chain</fullName>
    </recommendedName>
</protein>
<proteinExistence type="predicted"/>
<dbReference type="PANTHER" id="PTHR45641:SF19">
    <property type="entry name" value="NEPHROCYSTIN-3"/>
    <property type="match status" value="1"/>
</dbReference>
<evidence type="ECO:0000256" key="3">
    <source>
        <dbReference type="SAM" id="MobiDB-lite"/>
    </source>
</evidence>
<keyword evidence="1" id="KW-0677">Repeat</keyword>
<feature type="region of interest" description="Disordered" evidence="3">
    <location>
        <begin position="391"/>
        <end position="445"/>
    </location>
</feature>
<feature type="compositionally biased region" description="Basic residues" evidence="3">
    <location>
        <begin position="433"/>
        <end position="445"/>
    </location>
</feature>
<dbReference type="InterPro" id="IPR019734">
    <property type="entry name" value="TPR_rpt"/>
</dbReference>
<feature type="compositionally biased region" description="Polar residues" evidence="3">
    <location>
        <begin position="100"/>
        <end position="115"/>
    </location>
</feature>
<evidence type="ECO:0000256" key="1">
    <source>
        <dbReference type="ARBA" id="ARBA00022737"/>
    </source>
</evidence>
<feature type="region of interest" description="Disordered" evidence="3">
    <location>
        <begin position="44"/>
        <end position="123"/>
    </location>
</feature>
<keyword evidence="2" id="KW-0802">TPR repeat</keyword>
<evidence type="ECO:0000256" key="2">
    <source>
        <dbReference type="ARBA" id="ARBA00022803"/>
    </source>
</evidence>
<dbReference type="InterPro" id="IPR011990">
    <property type="entry name" value="TPR-like_helical_dom_sf"/>
</dbReference>
<dbReference type="SMART" id="SM00028">
    <property type="entry name" value="TPR"/>
    <property type="match status" value="2"/>
</dbReference>
<dbReference type="Gene3D" id="1.25.40.10">
    <property type="entry name" value="Tetratricopeptide repeat domain"/>
    <property type="match status" value="2"/>
</dbReference>
<dbReference type="STRING" id="2880.D7FKH6"/>
<dbReference type="AlphaFoldDB" id="D7FKH6"/>
<feature type="compositionally biased region" description="Basic and acidic residues" evidence="3">
    <location>
        <begin position="411"/>
        <end position="425"/>
    </location>
</feature>
<evidence type="ECO:0008006" key="6">
    <source>
        <dbReference type="Google" id="ProtNLM"/>
    </source>
</evidence>